<dbReference type="STRING" id="795797.HacjB3_08180"/>
<dbReference type="PATRIC" id="fig|795797.18.peg.1629"/>
<feature type="region of interest" description="Disordered" evidence="1">
    <location>
        <begin position="37"/>
        <end position="57"/>
    </location>
</feature>
<gene>
    <name evidence="2" type="ordered locus">HacjB3_08180</name>
    <name evidence="3" type="ORF">C497_14537</name>
</gene>
<reference evidence="2 4" key="1">
    <citation type="journal article" date="2010" name="J. Bacteriol.">
        <title>Complete genome sequence of Halalkalicoccus jeotgali B3(T), an extremely halophilic archaeon.</title>
        <authorList>
            <person name="Roh S.W."/>
            <person name="Nam Y.D."/>
            <person name="Nam S.H."/>
            <person name="Choi S.H."/>
            <person name="Park H.S."/>
            <person name="Bae J.W."/>
        </authorList>
    </citation>
    <scope>NUCLEOTIDE SEQUENCE [LARGE SCALE GENOMIC DNA]</scope>
    <source>
        <strain evidence="2">B3</strain>
        <strain evidence="4">DSM 18796 / CECT 7217 / JCM 14584 / KCTC 4019 / B3</strain>
    </source>
</reference>
<dbReference type="HOGENOM" id="CLU_086563_0_0_2"/>
<evidence type="ECO:0000256" key="1">
    <source>
        <dbReference type="SAM" id="MobiDB-lite"/>
    </source>
</evidence>
<dbReference type="RefSeq" id="WP_008417584.1">
    <property type="nucleotide sequence ID" value="NC_014297.1"/>
</dbReference>
<dbReference type="KEGG" id="hje:HacjB3_08180"/>
<dbReference type="GeneID" id="9419436"/>
<dbReference type="EMBL" id="AOHV01000038">
    <property type="protein sequence ID" value="ELY34965.1"/>
    <property type="molecule type" value="Genomic_DNA"/>
</dbReference>
<dbReference type="Proteomes" id="UP000011645">
    <property type="component" value="Unassembled WGS sequence"/>
</dbReference>
<protein>
    <submittedName>
        <fullName evidence="2">Uncharacterized protein</fullName>
    </submittedName>
</protein>
<accession>D8J2R2</accession>
<sequence>MTDERQNSSDDGVLSPSDLDLADSEYVAEIDDGRYVVSTDRTVPEPSGAETSDDSHRFDSGARYEVVIEGRFDGETSNHRTGSDDVVATFSDLLRWYAREVDDELDPERVLGILVAESDLAIGPRPTVETALDRHDLTPTDSIADLLAALETQR</sequence>
<evidence type="ECO:0000313" key="2">
    <source>
        <dbReference type="EMBL" id="ADJ15019.1"/>
    </source>
</evidence>
<evidence type="ECO:0000313" key="3">
    <source>
        <dbReference type="EMBL" id="ELY34965.1"/>
    </source>
</evidence>
<dbReference type="Proteomes" id="UP000000390">
    <property type="component" value="Chromosome"/>
</dbReference>
<keyword evidence="5" id="KW-1185">Reference proteome</keyword>
<proteinExistence type="predicted"/>
<dbReference type="AlphaFoldDB" id="D8J2R2"/>
<name>D8J2R2_HALJB</name>
<dbReference type="EMBL" id="CP002062">
    <property type="protein sequence ID" value="ADJ15019.1"/>
    <property type="molecule type" value="Genomic_DNA"/>
</dbReference>
<dbReference type="InterPro" id="IPR055923">
    <property type="entry name" value="DUF7500"/>
</dbReference>
<organism evidence="2 4">
    <name type="scientific">Halalkalicoccus jeotgali (strain DSM 18796 / CECT 7217 / JCM 14584 / KCTC 4019 / B3)</name>
    <dbReference type="NCBI Taxonomy" id="795797"/>
    <lineage>
        <taxon>Archaea</taxon>
        <taxon>Methanobacteriati</taxon>
        <taxon>Methanobacteriota</taxon>
        <taxon>Stenosarchaea group</taxon>
        <taxon>Halobacteria</taxon>
        <taxon>Halobacteriales</taxon>
        <taxon>Halococcaceae</taxon>
        <taxon>Halalkalicoccus</taxon>
    </lineage>
</organism>
<evidence type="ECO:0000313" key="4">
    <source>
        <dbReference type="Proteomes" id="UP000000390"/>
    </source>
</evidence>
<evidence type="ECO:0000313" key="5">
    <source>
        <dbReference type="Proteomes" id="UP000011645"/>
    </source>
</evidence>
<reference evidence="3 5" key="2">
    <citation type="journal article" date="2014" name="PLoS Genet.">
        <title>Phylogenetically driven sequencing of extremely halophilic archaea reveals strategies for static and dynamic osmo-response.</title>
        <authorList>
            <person name="Becker E.A."/>
            <person name="Seitzer P.M."/>
            <person name="Tritt A."/>
            <person name="Larsen D."/>
            <person name="Krusor M."/>
            <person name="Yao A.I."/>
            <person name="Wu D."/>
            <person name="Madern D."/>
            <person name="Eisen J.A."/>
            <person name="Darling A.E."/>
            <person name="Facciotti M.T."/>
        </authorList>
    </citation>
    <scope>NUCLEOTIDE SEQUENCE [LARGE SCALE GENOMIC DNA]</scope>
    <source>
        <strain evidence="3">B3</strain>
        <strain evidence="5">DSM 18796 / CECT 7217 / JCM 14584 / KCTC 4019 / B3</strain>
    </source>
</reference>
<feature type="region of interest" description="Disordered" evidence="1">
    <location>
        <begin position="1"/>
        <end position="20"/>
    </location>
</feature>
<dbReference type="Pfam" id="PF24332">
    <property type="entry name" value="DUF7500"/>
    <property type="match status" value="2"/>
</dbReference>
<dbReference type="eggNOG" id="arCOG04698">
    <property type="taxonomic scope" value="Archaea"/>
</dbReference>
<dbReference type="OrthoDB" id="177137at2157"/>